<dbReference type="EnsemblPlants" id="AET3Gv20660900.3">
    <property type="protein sequence ID" value="AET3Gv20660900.3"/>
    <property type="gene ID" value="AET3Gv20660900"/>
</dbReference>
<sequence>RISGPFAFLSWTYKFSGNVWYRPQLSGEVGNLMTERVAPMSQWSRPPQTAVDKDKVAASSNSSVSGTPLARVDLNKVREAKIFAVLQAQHEGCLGSFKSFDSLFGNYLVPVTPSDEFFEQIAKK</sequence>
<evidence type="ECO:0000313" key="3">
    <source>
        <dbReference type="Proteomes" id="UP000015105"/>
    </source>
</evidence>
<dbReference type="PANTHER" id="PTHR48205">
    <property type="entry name" value="OS01G0742766 PROTEIN"/>
    <property type="match status" value="1"/>
</dbReference>
<feature type="region of interest" description="Disordered" evidence="1">
    <location>
        <begin position="43"/>
        <end position="67"/>
    </location>
</feature>
<organism evidence="2 3">
    <name type="scientific">Aegilops tauschii subsp. strangulata</name>
    <name type="common">Goatgrass</name>
    <dbReference type="NCBI Taxonomy" id="200361"/>
    <lineage>
        <taxon>Eukaryota</taxon>
        <taxon>Viridiplantae</taxon>
        <taxon>Streptophyta</taxon>
        <taxon>Embryophyta</taxon>
        <taxon>Tracheophyta</taxon>
        <taxon>Spermatophyta</taxon>
        <taxon>Magnoliopsida</taxon>
        <taxon>Liliopsida</taxon>
        <taxon>Poales</taxon>
        <taxon>Poaceae</taxon>
        <taxon>BOP clade</taxon>
        <taxon>Pooideae</taxon>
        <taxon>Triticodae</taxon>
        <taxon>Triticeae</taxon>
        <taxon>Triticinae</taxon>
        <taxon>Aegilops</taxon>
    </lineage>
</organism>
<dbReference type="PANTHER" id="PTHR48205:SF1">
    <property type="entry name" value="OS01G0742766 PROTEIN"/>
    <property type="match status" value="1"/>
</dbReference>
<reference evidence="2" key="5">
    <citation type="journal article" date="2021" name="G3 (Bethesda)">
        <title>Aegilops tauschii genome assembly Aet v5.0 features greater sequence contiguity and improved annotation.</title>
        <authorList>
            <person name="Wang L."/>
            <person name="Zhu T."/>
            <person name="Rodriguez J.C."/>
            <person name="Deal K.R."/>
            <person name="Dubcovsky J."/>
            <person name="McGuire P.E."/>
            <person name="Lux T."/>
            <person name="Spannagl M."/>
            <person name="Mayer K.F.X."/>
            <person name="Baldrich P."/>
            <person name="Meyers B.C."/>
            <person name="Huo N."/>
            <person name="Gu Y.Q."/>
            <person name="Zhou H."/>
            <person name="Devos K.M."/>
            <person name="Bennetzen J.L."/>
            <person name="Unver T."/>
            <person name="Budak H."/>
            <person name="Gulick P.J."/>
            <person name="Galiba G."/>
            <person name="Kalapos B."/>
            <person name="Nelson D.R."/>
            <person name="Li P."/>
            <person name="You F.M."/>
            <person name="Luo M.C."/>
            <person name="Dvorak J."/>
        </authorList>
    </citation>
    <scope>NUCLEOTIDE SEQUENCE [LARGE SCALE GENOMIC DNA]</scope>
    <source>
        <strain evidence="2">cv. AL8/78</strain>
    </source>
</reference>
<keyword evidence="3" id="KW-1185">Reference proteome</keyword>
<reference evidence="3" key="1">
    <citation type="journal article" date="2014" name="Science">
        <title>Ancient hybridizations among the ancestral genomes of bread wheat.</title>
        <authorList>
            <consortium name="International Wheat Genome Sequencing Consortium,"/>
            <person name="Marcussen T."/>
            <person name="Sandve S.R."/>
            <person name="Heier L."/>
            <person name="Spannagl M."/>
            <person name="Pfeifer M."/>
            <person name="Jakobsen K.S."/>
            <person name="Wulff B.B."/>
            <person name="Steuernagel B."/>
            <person name="Mayer K.F."/>
            <person name="Olsen O.A."/>
        </authorList>
    </citation>
    <scope>NUCLEOTIDE SEQUENCE [LARGE SCALE GENOMIC DNA]</scope>
    <source>
        <strain evidence="3">cv. AL8/78</strain>
    </source>
</reference>
<dbReference type="Gramene" id="AET3Gv20660900.3">
    <property type="protein sequence ID" value="AET3Gv20660900.3"/>
    <property type="gene ID" value="AET3Gv20660900"/>
</dbReference>
<evidence type="ECO:0000313" key="2">
    <source>
        <dbReference type="EnsemblPlants" id="AET3Gv20660900.3"/>
    </source>
</evidence>
<reference evidence="2" key="3">
    <citation type="journal article" date="2017" name="Nature">
        <title>Genome sequence of the progenitor of the wheat D genome Aegilops tauschii.</title>
        <authorList>
            <person name="Luo M.C."/>
            <person name="Gu Y.Q."/>
            <person name="Puiu D."/>
            <person name="Wang H."/>
            <person name="Twardziok S.O."/>
            <person name="Deal K.R."/>
            <person name="Huo N."/>
            <person name="Zhu T."/>
            <person name="Wang L."/>
            <person name="Wang Y."/>
            <person name="McGuire P.E."/>
            <person name="Liu S."/>
            <person name="Long H."/>
            <person name="Ramasamy R.K."/>
            <person name="Rodriguez J.C."/>
            <person name="Van S.L."/>
            <person name="Yuan L."/>
            <person name="Wang Z."/>
            <person name="Xia Z."/>
            <person name="Xiao L."/>
            <person name="Anderson O.D."/>
            <person name="Ouyang S."/>
            <person name="Liang Y."/>
            <person name="Zimin A.V."/>
            <person name="Pertea G."/>
            <person name="Qi P."/>
            <person name="Bennetzen J.L."/>
            <person name="Dai X."/>
            <person name="Dawson M.W."/>
            <person name="Muller H.G."/>
            <person name="Kugler K."/>
            <person name="Rivarola-Duarte L."/>
            <person name="Spannagl M."/>
            <person name="Mayer K.F.X."/>
            <person name="Lu F.H."/>
            <person name="Bevan M.W."/>
            <person name="Leroy P."/>
            <person name="Li P."/>
            <person name="You F.M."/>
            <person name="Sun Q."/>
            <person name="Liu Z."/>
            <person name="Lyons E."/>
            <person name="Wicker T."/>
            <person name="Salzberg S.L."/>
            <person name="Devos K.M."/>
            <person name="Dvorak J."/>
        </authorList>
    </citation>
    <scope>NUCLEOTIDE SEQUENCE [LARGE SCALE GENOMIC DNA]</scope>
    <source>
        <strain evidence="2">cv. AL8/78</strain>
    </source>
</reference>
<reference evidence="3" key="2">
    <citation type="journal article" date="2017" name="Nat. Plants">
        <title>The Aegilops tauschii genome reveals multiple impacts of transposons.</title>
        <authorList>
            <person name="Zhao G."/>
            <person name="Zou C."/>
            <person name="Li K."/>
            <person name="Wang K."/>
            <person name="Li T."/>
            <person name="Gao L."/>
            <person name="Zhang X."/>
            <person name="Wang H."/>
            <person name="Yang Z."/>
            <person name="Liu X."/>
            <person name="Jiang W."/>
            <person name="Mao L."/>
            <person name="Kong X."/>
            <person name="Jiao Y."/>
            <person name="Jia J."/>
        </authorList>
    </citation>
    <scope>NUCLEOTIDE SEQUENCE [LARGE SCALE GENOMIC DNA]</scope>
    <source>
        <strain evidence="3">cv. AL8/78</strain>
    </source>
</reference>
<evidence type="ECO:0000256" key="1">
    <source>
        <dbReference type="SAM" id="MobiDB-lite"/>
    </source>
</evidence>
<protein>
    <submittedName>
        <fullName evidence="2">Uncharacterized protein</fullName>
    </submittedName>
</protein>
<dbReference type="AlphaFoldDB" id="A0A453FFE8"/>
<accession>A0A453FFE8</accession>
<proteinExistence type="predicted"/>
<name>A0A453FFE8_AEGTS</name>
<reference evidence="2" key="4">
    <citation type="submission" date="2019-03" db="UniProtKB">
        <authorList>
            <consortium name="EnsemblPlants"/>
        </authorList>
    </citation>
    <scope>IDENTIFICATION</scope>
</reference>
<dbReference type="Proteomes" id="UP000015105">
    <property type="component" value="Chromosome 3D"/>
</dbReference>